<comment type="caution">
    <text evidence="2">The sequence shown here is derived from an EMBL/GenBank/DDBJ whole genome shotgun (WGS) entry which is preliminary data.</text>
</comment>
<proteinExistence type="predicted"/>
<feature type="non-terminal residue" evidence="2">
    <location>
        <position position="105"/>
    </location>
</feature>
<dbReference type="AlphaFoldDB" id="A0A7V8NUN2"/>
<evidence type="ECO:0000313" key="3">
    <source>
        <dbReference type="Proteomes" id="UP000567293"/>
    </source>
</evidence>
<gene>
    <name evidence="2" type="ORF">HRJ53_22965</name>
</gene>
<dbReference type="EMBL" id="JACDQQ010002221">
    <property type="protein sequence ID" value="MBA0087858.1"/>
    <property type="molecule type" value="Genomic_DNA"/>
</dbReference>
<name>A0A7V8NUN2_9BACT</name>
<evidence type="ECO:0000313" key="2">
    <source>
        <dbReference type="EMBL" id="MBA0087858.1"/>
    </source>
</evidence>
<dbReference type="GO" id="GO:0006629">
    <property type="term" value="P:lipid metabolic process"/>
    <property type="evidence" value="ECO:0007669"/>
    <property type="project" value="InterPro"/>
</dbReference>
<evidence type="ECO:0000256" key="1">
    <source>
        <dbReference type="SAM" id="Phobius"/>
    </source>
</evidence>
<keyword evidence="3" id="KW-1185">Reference proteome</keyword>
<keyword evidence="1" id="KW-0472">Membrane</keyword>
<dbReference type="Proteomes" id="UP000567293">
    <property type="component" value="Unassembled WGS sequence"/>
</dbReference>
<dbReference type="SUPFAM" id="SSF101307">
    <property type="entry name" value="YutG-like"/>
    <property type="match status" value="1"/>
</dbReference>
<protein>
    <submittedName>
        <fullName evidence="2">Uncharacterized protein</fullName>
    </submittedName>
</protein>
<reference evidence="2" key="1">
    <citation type="submission" date="2020-06" db="EMBL/GenBank/DDBJ databases">
        <title>Legume-microbial interactions unlock mineral nutrients during tropical forest succession.</title>
        <authorList>
            <person name="Epihov D.Z."/>
        </authorList>
    </citation>
    <scope>NUCLEOTIDE SEQUENCE [LARGE SCALE GENOMIC DNA]</scope>
    <source>
        <strain evidence="2">Pan2503</strain>
    </source>
</reference>
<organism evidence="2 3">
    <name type="scientific">Candidatus Acidiferrum panamense</name>
    <dbReference type="NCBI Taxonomy" id="2741543"/>
    <lineage>
        <taxon>Bacteria</taxon>
        <taxon>Pseudomonadati</taxon>
        <taxon>Acidobacteriota</taxon>
        <taxon>Terriglobia</taxon>
        <taxon>Candidatus Acidiferrales</taxon>
        <taxon>Candidatus Acidiferrum</taxon>
    </lineage>
</organism>
<dbReference type="InterPro" id="IPR036681">
    <property type="entry name" value="PgpA-like_sf"/>
</dbReference>
<keyword evidence="1" id="KW-1133">Transmembrane helix</keyword>
<feature type="transmembrane region" description="Helical" evidence="1">
    <location>
        <begin position="39"/>
        <end position="57"/>
    </location>
</feature>
<dbReference type="GO" id="GO:0008962">
    <property type="term" value="F:phosphatidylglycerophosphatase activity"/>
    <property type="evidence" value="ECO:0007669"/>
    <property type="project" value="InterPro"/>
</dbReference>
<sequence>MTANPSAASVMEASGKKPRLALLFATVFGIGYIRKAPGTFGSLAGVVIAFLSAIFFLHPRSIRDLFSLHPLADAILRENLFGAPGMNIHNAPLAIPLFLTGILFL</sequence>
<accession>A0A7V8NUN2</accession>
<keyword evidence="1" id="KW-0812">Transmembrane</keyword>